<name>A0ABM3BC06_GOSHI</name>
<gene>
    <name evidence="2" type="primary">LOC121224969</name>
</gene>
<evidence type="ECO:0000313" key="1">
    <source>
        <dbReference type="Proteomes" id="UP000818029"/>
    </source>
</evidence>
<dbReference type="Proteomes" id="UP000818029">
    <property type="component" value="Chromosome D13"/>
</dbReference>
<reference evidence="2" key="2">
    <citation type="submission" date="2025-08" db="UniProtKB">
        <authorList>
            <consortium name="RefSeq"/>
        </authorList>
    </citation>
    <scope>IDENTIFICATION</scope>
</reference>
<keyword evidence="1" id="KW-1185">Reference proteome</keyword>
<organism evidence="1 2">
    <name type="scientific">Gossypium hirsutum</name>
    <name type="common">Upland cotton</name>
    <name type="synonym">Gossypium mexicanum</name>
    <dbReference type="NCBI Taxonomy" id="3635"/>
    <lineage>
        <taxon>Eukaryota</taxon>
        <taxon>Viridiplantae</taxon>
        <taxon>Streptophyta</taxon>
        <taxon>Embryophyta</taxon>
        <taxon>Tracheophyta</taxon>
        <taxon>Spermatophyta</taxon>
        <taxon>Magnoliopsida</taxon>
        <taxon>eudicotyledons</taxon>
        <taxon>Gunneridae</taxon>
        <taxon>Pentapetalae</taxon>
        <taxon>rosids</taxon>
        <taxon>malvids</taxon>
        <taxon>Malvales</taxon>
        <taxon>Malvaceae</taxon>
        <taxon>Malvoideae</taxon>
        <taxon>Gossypium</taxon>
    </lineage>
</organism>
<sequence>MWRAICANSPFCKKWGSSFGSGWTRSFILLYFQNKKKHLKTFFSLKNSRSLPSSSPGPPWRPLVAGDSAAVHGGRKVKKEPFFGLSTPQPKKASFFIGNDEPRPPAEQKMNEWYGGGRMAMTWRSGGGADVEAAATATIRVSFFVFLKKNYGLEFVLLSCLDLDFRFVFYFGFILQLGLL</sequence>
<reference evidence="1" key="1">
    <citation type="journal article" date="2020" name="Nat. Genet.">
        <title>Genomic diversifications of five Gossypium allopolyploid species and their impact on cotton improvement.</title>
        <authorList>
            <person name="Chen Z.J."/>
            <person name="Sreedasyam A."/>
            <person name="Ando A."/>
            <person name="Song Q."/>
            <person name="De Santiago L.M."/>
            <person name="Hulse-Kemp A.M."/>
            <person name="Ding M."/>
            <person name="Ye W."/>
            <person name="Kirkbride R.C."/>
            <person name="Jenkins J."/>
            <person name="Plott C."/>
            <person name="Lovell J."/>
            <person name="Lin Y.M."/>
            <person name="Vaughn R."/>
            <person name="Liu B."/>
            <person name="Simpson S."/>
            <person name="Scheffler B.E."/>
            <person name="Wen L."/>
            <person name="Saski C.A."/>
            <person name="Grover C.E."/>
            <person name="Hu G."/>
            <person name="Conover J.L."/>
            <person name="Carlson J.W."/>
            <person name="Shu S."/>
            <person name="Boston L.B."/>
            <person name="Williams M."/>
            <person name="Peterson D.G."/>
            <person name="McGee K."/>
            <person name="Jones D.C."/>
            <person name="Wendel J.F."/>
            <person name="Stelly D.M."/>
            <person name="Grimwood J."/>
            <person name="Schmutz J."/>
        </authorList>
    </citation>
    <scope>NUCLEOTIDE SEQUENCE [LARGE SCALE GENOMIC DNA]</scope>
    <source>
        <strain evidence="1">cv. TM-1</strain>
    </source>
</reference>
<dbReference type="RefSeq" id="XP_040964559.1">
    <property type="nucleotide sequence ID" value="XM_041108625.1"/>
</dbReference>
<protein>
    <submittedName>
        <fullName evidence="2">Uncharacterized protein</fullName>
    </submittedName>
</protein>
<dbReference type="GeneID" id="121224969"/>
<proteinExistence type="predicted"/>
<evidence type="ECO:0000313" key="2">
    <source>
        <dbReference type="RefSeq" id="XP_040964559.1"/>
    </source>
</evidence>
<accession>A0ABM3BC06</accession>